<feature type="region of interest" description="Disordered" evidence="2">
    <location>
        <begin position="1"/>
        <end position="67"/>
    </location>
</feature>
<feature type="region of interest" description="Disordered" evidence="2">
    <location>
        <begin position="493"/>
        <end position="549"/>
    </location>
</feature>
<dbReference type="EMBL" id="ML995490">
    <property type="protein sequence ID" value="KAF2140124.1"/>
    <property type="molecule type" value="Genomic_DNA"/>
</dbReference>
<feature type="compositionally biased region" description="Polar residues" evidence="2">
    <location>
        <begin position="26"/>
        <end position="40"/>
    </location>
</feature>
<dbReference type="GeneID" id="54302718"/>
<feature type="region of interest" description="Disordered" evidence="2">
    <location>
        <begin position="363"/>
        <end position="385"/>
    </location>
</feature>
<dbReference type="GO" id="GO:0017128">
    <property type="term" value="F:phospholipid scramblase activity"/>
    <property type="evidence" value="ECO:0007669"/>
    <property type="project" value="InterPro"/>
</dbReference>
<organism evidence="3 4">
    <name type="scientific">Aplosporella prunicola CBS 121167</name>
    <dbReference type="NCBI Taxonomy" id="1176127"/>
    <lineage>
        <taxon>Eukaryota</taxon>
        <taxon>Fungi</taxon>
        <taxon>Dikarya</taxon>
        <taxon>Ascomycota</taxon>
        <taxon>Pezizomycotina</taxon>
        <taxon>Dothideomycetes</taxon>
        <taxon>Dothideomycetes incertae sedis</taxon>
        <taxon>Botryosphaeriales</taxon>
        <taxon>Aplosporellaceae</taxon>
        <taxon>Aplosporella</taxon>
    </lineage>
</organism>
<proteinExistence type="inferred from homology"/>
<gene>
    <name evidence="3" type="ORF">K452DRAFT_335194</name>
</gene>
<dbReference type="RefSeq" id="XP_033395837.1">
    <property type="nucleotide sequence ID" value="XM_033545219.1"/>
</dbReference>
<evidence type="ECO:0000313" key="4">
    <source>
        <dbReference type="Proteomes" id="UP000799438"/>
    </source>
</evidence>
<dbReference type="Proteomes" id="UP000799438">
    <property type="component" value="Unassembled WGS sequence"/>
</dbReference>
<evidence type="ECO:0000313" key="3">
    <source>
        <dbReference type="EMBL" id="KAF2140124.1"/>
    </source>
</evidence>
<feature type="compositionally biased region" description="Low complexity" evidence="2">
    <location>
        <begin position="501"/>
        <end position="513"/>
    </location>
</feature>
<feature type="region of interest" description="Disordered" evidence="2">
    <location>
        <begin position="269"/>
        <end position="294"/>
    </location>
</feature>
<protein>
    <recommendedName>
        <fullName evidence="5">Scramblase family protein</fullName>
    </recommendedName>
</protein>
<dbReference type="OrthoDB" id="191150at2759"/>
<comment type="similarity">
    <text evidence="1">Belongs to the phospholipid scramblase family.</text>
</comment>
<evidence type="ECO:0008006" key="5">
    <source>
        <dbReference type="Google" id="ProtNLM"/>
    </source>
</evidence>
<dbReference type="AlphaFoldDB" id="A0A6A6BA57"/>
<feature type="compositionally biased region" description="Low complexity" evidence="2">
    <location>
        <begin position="365"/>
        <end position="380"/>
    </location>
</feature>
<dbReference type="PANTHER" id="PTHR23248">
    <property type="entry name" value="PHOSPHOLIPID SCRAMBLASE-RELATED"/>
    <property type="match status" value="1"/>
</dbReference>
<keyword evidence="4" id="KW-1185">Reference proteome</keyword>
<name>A0A6A6BA57_9PEZI</name>
<feature type="compositionally biased region" description="Gly residues" evidence="2">
    <location>
        <begin position="514"/>
        <end position="540"/>
    </location>
</feature>
<dbReference type="GO" id="GO:0005886">
    <property type="term" value="C:plasma membrane"/>
    <property type="evidence" value="ECO:0007669"/>
    <property type="project" value="TreeGrafter"/>
</dbReference>
<dbReference type="Pfam" id="PF03803">
    <property type="entry name" value="Scramblase"/>
    <property type="match status" value="2"/>
</dbReference>
<dbReference type="InterPro" id="IPR005552">
    <property type="entry name" value="Scramblase"/>
</dbReference>
<reference evidence="3" key="1">
    <citation type="journal article" date="2020" name="Stud. Mycol.">
        <title>101 Dothideomycetes genomes: a test case for predicting lifestyles and emergence of pathogens.</title>
        <authorList>
            <person name="Haridas S."/>
            <person name="Albert R."/>
            <person name="Binder M."/>
            <person name="Bloem J."/>
            <person name="Labutti K."/>
            <person name="Salamov A."/>
            <person name="Andreopoulos B."/>
            <person name="Baker S."/>
            <person name="Barry K."/>
            <person name="Bills G."/>
            <person name="Bluhm B."/>
            <person name="Cannon C."/>
            <person name="Castanera R."/>
            <person name="Culley D."/>
            <person name="Daum C."/>
            <person name="Ezra D."/>
            <person name="Gonzalez J."/>
            <person name="Henrissat B."/>
            <person name="Kuo A."/>
            <person name="Liang C."/>
            <person name="Lipzen A."/>
            <person name="Lutzoni F."/>
            <person name="Magnuson J."/>
            <person name="Mondo S."/>
            <person name="Nolan M."/>
            <person name="Ohm R."/>
            <person name="Pangilinan J."/>
            <person name="Park H.-J."/>
            <person name="Ramirez L."/>
            <person name="Alfaro M."/>
            <person name="Sun H."/>
            <person name="Tritt A."/>
            <person name="Yoshinaga Y."/>
            <person name="Zwiers L.-H."/>
            <person name="Turgeon B."/>
            <person name="Goodwin S."/>
            <person name="Spatafora J."/>
            <person name="Crous P."/>
            <person name="Grigoriev I."/>
        </authorList>
    </citation>
    <scope>NUCLEOTIDE SEQUENCE</scope>
    <source>
        <strain evidence="3">CBS 121167</strain>
    </source>
</reference>
<accession>A0A6A6BA57</accession>
<sequence length="549" mass="57808">MPLLRMASRGLPRQSTSLGSLRILGSNPTKGTSRSRTPRSQPVGKPSEARSDQPAGQPPEGEQYQSKVEAVSAALREGAKNADNSLLSPVHIPDDPHGIIKPDHPAMSILNNSSIVVQRQIEMLNVFLGFEQANKYVIMDGQGNHIGYLAEKELGLGGTMARQMFKTHRSFETHVFDKNEREVLRFHRPFSYINSCIRVYDPTQTTDPQLSAEDITTANNSSGTALVNQPPAPHLHYSQMRVIGEAQQQWAPLRRKYNLFLSRDVSTIEESATTTQNPNPNTNTNNNDNSNSKALQTTTDANRAMVQFAYVDEPFLSWDFSLRRSDASLLGSVNRNFGGFAREIFTDTGVYALRMDASAVEHLQQQEPPQQQQQQQQQQQTALATAPAMTLDERALMLATAVTIDFDYFSRHSSAVGGGMGLPIPIWIPGMGGGAAAEGGAVGAGGAVVGAGEIGAAEAGAGALGGAARGMGASEGAVAGVGSVAGMEAMRRGQGGGAGAGSADDASPVAGDPWGNGGGDGGAGDLARAGGDGGGEGGGWLDSLSEFFD</sequence>
<evidence type="ECO:0000256" key="1">
    <source>
        <dbReference type="ARBA" id="ARBA00005350"/>
    </source>
</evidence>
<evidence type="ECO:0000256" key="2">
    <source>
        <dbReference type="SAM" id="MobiDB-lite"/>
    </source>
</evidence>
<feature type="compositionally biased region" description="Low complexity" evidence="2">
    <location>
        <begin position="273"/>
        <end position="292"/>
    </location>
</feature>
<dbReference type="PANTHER" id="PTHR23248:SF9">
    <property type="entry name" value="PHOSPHOLIPID SCRAMBLASE"/>
    <property type="match status" value="1"/>
</dbReference>